<dbReference type="PROSITE" id="PS50088">
    <property type="entry name" value="ANK_REPEAT"/>
    <property type="match status" value="2"/>
</dbReference>
<dbReference type="InterPro" id="IPR002110">
    <property type="entry name" value="Ankyrin_rpt"/>
</dbReference>
<feature type="compositionally biased region" description="Low complexity" evidence="4">
    <location>
        <begin position="154"/>
        <end position="167"/>
    </location>
</feature>
<keyword evidence="5" id="KW-1133">Transmembrane helix</keyword>
<dbReference type="Gene3D" id="2.60.40.10">
    <property type="entry name" value="Immunoglobulins"/>
    <property type="match status" value="1"/>
</dbReference>
<organism evidence="8 9">
    <name type="scientific">Coniella lustricola</name>
    <dbReference type="NCBI Taxonomy" id="2025994"/>
    <lineage>
        <taxon>Eukaryota</taxon>
        <taxon>Fungi</taxon>
        <taxon>Dikarya</taxon>
        <taxon>Ascomycota</taxon>
        <taxon>Pezizomycotina</taxon>
        <taxon>Sordariomycetes</taxon>
        <taxon>Sordariomycetidae</taxon>
        <taxon>Diaporthales</taxon>
        <taxon>Schizoparmaceae</taxon>
        <taxon>Coniella</taxon>
    </lineage>
</organism>
<dbReference type="OrthoDB" id="71307at2759"/>
<dbReference type="InParanoid" id="A0A2T3AJ29"/>
<keyword evidence="1" id="KW-0677">Repeat</keyword>
<name>A0A2T3AJ29_9PEZI</name>
<feature type="region of interest" description="Disordered" evidence="4">
    <location>
        <begin position="1276"/>
        <end position="1311"/>
    </location>
</feature>
<dbReference type="InterPro" id="IPR014756">
    <property type="entry name" value="Ig_E-set"/>
</dbReference>
<accession>A0A2T3AJ29</accession>
<feature type="compositionally biased region" description="Basic and acidic residues" evidence="4">
    <location>
        <begin position="168"/>
        <end position="191"/>
    </location>
</feature>
<reference evidence="8 9" key="1">
    <citation type="journal article" date="2018" name="Mycol. Prog.">
        <title>Coniella lustricola, a new species from submerged detritus.</title>
        <authorList>
            <person name="Raudabaugh D.B."/>
            <person name="Iturriaga T."/>
            <person name="Carver A."/>
            <person name="Mondo S."/>
            <person name="Pangilinan J."/>
            <person name="Lipzen A."/>
            <person name="He G."/>
            <person name="Amirebrahimi M."/>
            <person name="Grigoriev I.V."/>
            <person name="Miller A.N."/>
        </authorList>
    </citation>
    <scope>NUCLEOTIDE SEQUENCE [LARGE SCALE GENOMIC DNA]</scope>
    <source>
        <strain evidence="8 9">B22-T-1</strain>
    </source>
</reference>
<feature type="repeat" description="ANK" evidence="3">
    <location>
        <begin position="974"/>
        <end position="1006"/>
    </location>
</feature>
<evidence type="ECO:0000256" key="2">
    <source>
        <dbReference type="ARBA" id="ARBA00023043"/>
    </source>
</evidence>
<dbReference type="Proteomes" id="UP000241462">
    <property type="component" value="Unassembled WGS sequence"/>
</dbReference>
<evidence type="ECO:0000259" key="7">
    <source>
        <dbReference type="Pfam" id="PF25603"/>
    </source>
</evidence>
<dbReference type="PANTHER" id="PTHR24171">
    <property type="entry name" value="ANKYRIN REPEAT DOMAIN-CONTAINING PROTEIN 39-RELATED"/>
    <property type="match status" value="1"/>
</dbReference>
<dbReference type="Pfam" id="PF25603">
    <property type="entry name" value="SPT23_MGA2_DBD"/>
    <property type="match status" value="1"/>
</dbReference>
<evidence type="ECO:0000313" key="8">
    <source>
        <dbReference type="EMBL" id="PSS00556.1"/>
    </source>
</evidence>
<feature type="region of interest" description="Disordered" evidence="4">
    <location>
        <begin position="133"/>
        <end position="246"/>
    </location>
</feature>
<dbReference type="STRING" id="2025994.A0A2T3AJ29"/>
<proteinExistence type="predicted"/>
<evidence type="ECO:0000313" key="9">
    <source>
        <dbReference type="Proteomes" id="UP000241462"/>
    </source>
</evidence>
<evidence type="ECO:0000256" key="3">
    <source>
        <dbReference type="PROSITE-ProRule" id="PRU00023"/>
    </source>
</evidence>
<dbReference type="Pfam" id="PF13857">
    <property type="entry name" value="Ank_5"/>
    <property type="match status" value="1"/>
</dbReference>
<dbReference type="Pfam" id="PF01833">
    <property type="entry name" value="TIG"/>
    <property type="match status" value="1"/>
</dbReference>
<dbReference type="SUPFAM" id="SSF81296">
    <property type="entry name" value="E set domains"/>
    <property type="match status" value="1"/>
</dbReference>
<evidence type="ECO:0000259" key="6">
    <source>
        <dbReference type="Pfam" id="PF01833"/>
    </source>
</evidence>
<evidence type="ECO:0000256" key="4">
    <source>
        <dbReference type="SAM" id="MobiDB-lite"/>
    </source>
</evidence>
<feature type="compositionally biased region" description="Polar residues" evidence="4">
    <location>
        <begin position="51"/>
        <end position="62"/>
    </location>
</feature>
<feature type="compositionally biased region" description="Low complexity" evidence="4">
    <location>
        <begin position="1095"/>
        <end position="1110"/>
    </location>
</feature>
<feature type="region of interest" description="Disordered" evidence="4">
    <location>
        <begin position="47"/>
        <end position="108"/>
    </location>
</feature>
<feature type="compositionally biased region" description="Polar residues" evidence="4">
    <location>
        <begin position="737"/>
        <end position="753"/>
    </location>
</feature>
<feature type="domain" description="IPT/TIG" evidence="6">
    <location>
        <begin position="795"/>
        <end position="865"/>
    </location>
</feature>
<feature type="compositionally biased region" description="Basic residues" evidence="4">
    <location>
        <begin position="192"/>
        <end position="208"/>
    </location>
</feature>
<keyword evidence="5" id="KW-0472">Membrane</keyword>
<keyword evidence="2 3" id="KW-0040">ANK repeat</keyword>
<feature type="transmembrane region" description="Helical" evidence="5">
    <location>
        <begin position="1352"/>
        <end position="1374"/>
    </location>
</feature>
<feature type="region of interest" description="Disordered" evidence="4">
    <location>
        <begin position="510"/>
        <end position="757"/>
    </location>
</feature>
<evidence type="ECO:0000256" key="5">
    <source>
        <dbReference type="SAM" id="Phobius"/>
    </source>
</evidence>
<dbReference type="GO" id="GO:0085020">
    <property type="term" value="P:protein K6-linked ubiquitination"/>
    <property type="evidence" value="ECO:0007669"/>
    <property type="project" value="TreeGrafter"/>
</dbReference>
<feature type="compositionally biased region" description="Low complexity" evidence="4">
    <location>
        <begin position="523"/>
        <end position="541"/>
    </location>
</feature>
<feature type="domain" description="SPT23/MGA2-like DNA-binding" evidence="7">
    <location>
        <begin position="303"/>
        <end position="514"/>
    </location>
</feature>
<dbReference type="InterPro" id="IPR036770">
    <property type="entry name" value="Ankyrin_rpt-contain_sf"/>
</dbReference>
<keyword evidence="9" id="KW-1185">Reference proteome</keyword>
<dbReference type="InterPro" id="IPR013783">
    <property type="entry name" value="Ig-like_fold"/>
</dbReference>
<sequence>MSATDPDQDFPMFGGGNYYSGMSPLPADLQPFNAGADDFTDMEEYFDFAQSHDSQPKSQTLLQPPAGGNLPVNLSPTASDQDSASDSSRSTNALNHGDGDVDMPLFGGSHKRSVSGDVDFSNVFGFDTLSTTIDPTVIGQQPPAGSSFSLTGMPLPSHPSFDSSSPSDMHDSPGHMTHELEERSPVAESKPRRLPSRSHVPPNRRKRLSQQSISARSMNGLSAASSREPSPMSQQMVFSQGSSPLAPVDTTPIDGRLWQNSKPPGGSWFSIPWQDLNKPEAAAPPLSLATSPINQATCPRPTLSLINIPPKSRVETQMQIKMSLHPVPEGIKKIHLPRYTIGKPKFLAKATALSPDTLELSTQLVCTSAMTKPAVKERVLARAVAAAHPSSAKPEAGDEKANEGGEVHICAGCITREVKRANRKKTKKPAEDEIWQHYEGQRVVVFNTYEYKDLADDAENPGHMVIDTPMRIACYCRHHHEKSGFQVIFTLKDHLGRLVTQLLSPSIMITDDHKTPQSNSHNAGASDGAAAGPSAGAAPVTTPTPVPAPAAPTGSNDLNSIQPGHPFRQSQSTSDIQALKRSAGTLVPSVKPGGASLGASAVPSPRNLSRPPSPGPIGPSAKKRKASGSKLPTALAMTPIEANPNTNTPFTSQPPPPTTLSAGQVGRSPPSVSPFSPSPFSAPNNSNTYFDRRQPPPLAQGLQPANPIFPPQPRTPHGNDQGVPQAASSRPVGLDNGMQSVFSAPPSAQNSRAPSPHALFNNTLQQQAHALGQSAQVLTGGLPLAAPYANATAAPAVLKVIPQEGPITGNIDVSILGSGFRQGQDIYFGEKKAITTTYWADSCVTCILPPAENPGFVTVSVRGLDGVVQSQPSRQAGFVYKDDRQEALVHLALGVISQKLTGGAADVHGLVQQLVNGVNGVNAGAFNGAGDGGYNGGPQGYNVMLEGHLLKVLDLLDLDNSVHKAKFNLKRRATGHTMLHLSIALGFHRFTAGLLARGANPNVQDRLGYTPLHFAALYNQPELAKRLIRHKADPALKTRLGQAAVDVTGARDVVRAIKTASRRSSSLVHSRASSATSLRMLLDEEPSGPNDYTYSESSSELSENEQSNSDDSLEPETSLLQMATRSSHTSELGPTPASIPAIPQVEEQGGLASATVAMAALREQVLQFQQSMVQNFSQLQMPNMMTLNDYQAYLNLAQQRMSAFIPNIGSPFNTNTSNNNGTHPPAYDELFPDGVHRRYGKTKSAQQHGDADLVVESAARAAADYEADMKFETLYDQQQQQQTETQQVTKQSQGSSTTEAHAAPTPAPAEQQVHRELPALLQIGRKNNITQEQRDNLRQARAERQKALKSDPMLFCFWMPILVIICLCVMYNYLPGPFHAAWNLTTSAWTQRLVQGRVLGEVH</sequence>
<feature type="compositionally biased region" description="Polar residues" evidence="4">
    <location>
        <begin position="209"/>
        <end position="243"/>
    </location>
</feature>
<dbReference type="PROSITE" id="PS50297">
    <property type="entry name" value="ANK_REP_REGION"/>
    <property type="match status" value="2"/>
</dbReference>
<evidence type="ECO:0000256" key="1">
    <source>
        <dbReference type="ARBA" id="ARBA00022737"/>
    </source>
</evidence>
<feature type="repeat" description="ANK" evidence="3">
    <location>
        <begin position="1007"/>
        <end position="1039"/>
    </location>
</feature>
<feature type="compositionally biased region" description="Low complexity" evidence="4">
    <location>
        <begin position="668"/>
        <end position="687"/>
    </location>
</feature>
<dbReference type="Gene3D" id="1.25.40.20">
    <property type="entry name" value="Ankyrin repeat-containing domain"/>
    <property type="match status" value="1"/>
</dbReference>
<gene>
    <name evidence="8" type="ORF">BD289DRAFT_28851</name>
</gene>
<dbReference type="InterPro" id="IPR002909">
    <property type="entry name" value="IPT_dom"/>
</dbReference>
<dbReference type="SMART" id="SM00248">
    <property type="entry name" value="ANK"/>
    <property type="match status" value="2"/>
</dbReference>
<feature type="compositionally biased region" description="Low complexity" evidence="4">
    <location>
        <begin position="1277"/>
        <end position="1310"/>
    </location>
</feature>
<dbReference type="PANTHER" id="PTHR24171:SF8">
    <property type="entry name" value="BRCA1-ASSOCIATED RING DOMAIN PROTEIN 1"/>
    <property type="match status" value="1"/>
</dbReference>
<feature type="region of interest" description="Disordered" evidence="4">
    <location>
        <begin position="1078"/>
        <end position="1115"/>
    </location>
</feature>
<protein>
    <submittedName>
        <fullName evidence="8">Uncharacterized protein</fullName>
    </submittedName>
</protein>
<dbReference type="EMBL" id="KZ678383">
    <property type="protein sequence ID" value="PSS00556.1"/>
    <property type="molecule type" value="Genomic_DNA"/>
</dbReference>
<feature type="compositionally biased region" description="Polar residues" evidence="4">
    <location>
        <begin position="555"/>
        <end position="576"/>
    </location>
</feature>
<dbReference type="InterPro" id="IPR057962">
    <property type="entry name" value="SPT23_MGA2_DBD"/>
</dbReference>
<dbReference type="GO" id="GO:0004842">
    <property type="term" value="F:ubiquitin-protein transferase activity"/>
    <property type="evidence" value="ECO:0007669"/>
    <property type="project" value="TreeGrafter"/>
</dbReference>
<dbReference type="CDD" id="cd00102">
    <property type="entry name" value="IPT"/>
    <property type="match status" value="1"/>
</dbReference>
<dbReference type="FunCoup" id="A0A2T3AJ29">
    <property type="interactions" value="1219"/>
</dbReference>
<dbReference type="SUPFAM" id="SSF48403">
    <property type="entry name" value="Ankyrin repeat"/>
    <property type="match status" value="1"/>
</dbReference>
<keyword evidence="5" id="KW-0812">Transmembrane</keyword>
<feature type="compositionally biased region" description="Low complexity" evidence="4">
    <location>
        <begin position="75"/>
        <end position="93"/>
    </location>
</feature>